<keyword evidence="2" id="KW-1185">Reference proteome</keyword>
<evidence type="ECO:0000313" key="2">
    <source>
        <dbReference type="Proteomes" id="UP000004836"/>
    </source>
</evidence>
<name>J9DXF5_9PROT</name>
<accession>J9DXF5</accession>
<reference evidence="1 2" key="1">
    <citation type="journal article" date="2012" name="J. Bacteriol.">
        <title>Genome Sequence of Strain IMCC14465, Isolated from the East Sea, Belonging to the PS1 Clade of Alphaproteobacteria.</title>
        <authorList>
            <person name="Yang S.J."/>
            <person name="Kang I."/>
            <person name="Cho J.C."/>
        </authorList>
    </citation>
    <scope>NUCLEOTIDE SEQUENCE [LARGE SCALE GENOMIC DNA]</scope>
    <source>
        <strain evidence="1 2">IMCC14465</strain>
    </source>
</reference>
<dbReference type="EMBL" id="ALYF01000002">
    <property type="protein sequence ID" value="EJW21702.1"/>
    <property type="molecule type" value="Genomic_DNA"/>
</dbReference>
<dbReference type="AlphaFoldDB" id="J9DXF5"/>
<dbReference type="Proteomes" id="UP000004836">
    <property type="component" value="Unassembled WGS sequence"/>
</dbReference>
<proteinExistence type="predicted"/>
<sequence>MAYDFYEHDLRKSLEDFSQTWVNPIFMTGEAAKLNARMLLL</sequence>
<protein>
    <submittedName>
        <fullName evidence="1">Uncharacterized protein</fullName>
    </submittedName>
</protein>
<comment type="caution">
    <text evidence="1">The sequence shown here is derived from an EMBL/GenBank/DDBJ whole genome shotgun (WGS) entry which is preliminary data.</text>
</comment>
<evidence type="ECO:0000313" key="1">
    <source>
        <dbReference type="EMBL" id="EJW21702.1"/>
    </source>
</evidence>
<gene>
    <name evidence="1" type="ORF">IMCC14465_00960</name>
</gene>
<organism evidence="1 2">
    <name type="scientific">alpha proteobacterium IMCC14465</name>
    <dbReference type="NCBI Taxonomy" id="1220535"/>
    <lineage>
        <taxon>Bacteria</taxon>
        <taxon>Pseudomonadati</taxon>
        <taxon>Pseudomonadota</taxon>
        <taxon>Alphaproteobacteria</taxon>
        <taxon>PS1 clade</taxon>
    </lineage>
</organism>